<feature type="domain" description="RNase H type-1" evidence="1">
    <location>
        <begin position="394"/>
        <end position="503"/>
    </location>
</feature>
<dbReference type="Pfam" id="PF13456">
    <property type="entry name" value="RVT_3"/>
    <property type="match status" value="1"/>
</dbReference>
<name>A0A2N9I1F3_FAGSY</name>
<dbReference type="InterPro" id="IPR036397">
    <property type="entry name" value="RNaseH_sf"/>
</dbReference>
<dbReference type="Gene3D" id="3.30.420.10">
    <property type="entry name" value="Ribonuclease H-like superfamily/Ribonuclease H"/>
    <property type="match status" value="1"/>
</dbReference>
<protein>
    <recommendedName>
        <fullName evidence="1">RNase H type-1 domain-containing protein</fullName>
    </recommendedName>
</protein>
<dbReference type="PANTHER" id="PTHR47074:SF11">
    <property type="entry name" value="REVERSE TRANSCRIPTASE-LIKE PROTEIN"/>
    <property type="match status" value="1"/>
</dbReference>
<evidence type="ECO:0000259" key="1">
    <source>
        <dbReference type="Pfam" id="PF13456"/>
    </source>
</evidence>
<dbReference type="GO" id="GO:0003676">
    <property type="term" value="F:nucleic acid binding"/>
    <property type="evidence" value="ECO:0007669"/>
    <property type="project" value="InterPro"/>
</dbReference>
<reference evidence="2" key="1">
    <citation type="submission" date="2018-02" db="EMBL/GenBank/DDBJ databases">
        <authorList>
            <person name="Cohen D.B."/>
            <person name="Kent A.D."/>
        </authorList>
    </citation>
    <scope>NUCLEOTIDE SEQUENCE</scope>
</reference>
<gene>
    <name evidence="2" type="ORF">FSB_LOCUS45715</name>
</gene>
<proteinExistence type="predicted"/>
<dbReference type="CDD" id="cd06222">
    <property type="entry name" value="RNase_H_like"/>
    <property type="match status" value="1"/>
</dbReference>
<dbReference type="EMBL" id="OIVN01004513">
    <property type="protein sequence ID" value="SPD17833.1"/>
    <property type="molecule type" value="Genomic_DNA"/>
</dbReference>
<dbReference type="InterPro" id="IPR002156">
    <property type="entry name" value="RNaseH_domain"/>
</dbReference>
<dbReference type="AlphaFoldDB" id="A0A2N9I1F3"/>
<accession>A0A2N9I1F3</accession>
<sequence length="535" mass="60984">MILKIQEADPSQENLEIEASLLLKLNEWLERDELKWRKKSRELWLMEGDANSKFSHVSTLIRRRRNFISEIHLDSGHWIYSREEIEQYFSFHFQEVYNSSNPNIPPDLENLIHPCISAEDNFDLTRIPDPREIQDAIWEMHPLKASSPDGLPDWALVPPITKLLYADDVLLFCAAKISEVQVNLCKPRSMGGLGFKSFEHFNEAMLAKLAWWVLSNHDSFCVKVLRAKNKVTNHWLQATASRNASFTWKGLEGIPELPHFKPQPNISIGNPQVLAVESLMTDCIFLESSSSLIELLLAPPPDLCPHIDAKNQFILTGAINLDQIWKVHNLKVHNEKDPDMVRALHDINNRCREFGALRYFHFSPSRVGQSLHWICPPHGCIKFNCDAAIGADCSCLVMVARDWRGTVVLAISKKVNTTIPLQAEAEAILWASQLAEDLGLVAVQFESDSKQCMDAVNRRDAVIPWRVYSCISNVKYSFVAYPSWVFSWVNRKANGAPHALARWSLFHRFWGPFNFCNGPQAFVDACKFDLGTVPV</sequence>
<evidence type="ECO:0000313" key="2">
    <source>
        <dbReference type="EMBL" id="SPD17833.1"/>
    </source>
</evidence>
<dbReference type="GO" id="GO:0004523">
    <property type="term" value="F:RNA-DNA hybrid ribonuclease activity"/>
    <property type="evidence" value="ECO:0007669"/>
    <property type="project" value="InterPro"/>
</dbReference>
<dbReference type="InterPro" id="IPR052929">
    <property type="entry name" value="RNase_H-like_EbsB-rel"/>
</dbReference>
<dbReference type="PANTHER" id="PTHR47074">
    <property type="entry name" value="BNAC02G40300D PROTEIN"/>
    <property type="match status" value="1"/>
</dbReference>
<organism evidence="2">
    <name type="scientific">Fagus sylvatica</name>
    <name type="common">Beechnut</name>
    <dbReference type="NCBI Taxonomy" id="28930"/>
    <lineage>
        <taxon>Eukaryota</taxon>
        <taxon>Viridiplantae</taxon>
        <taxon>Streptophyta</taxon>
        <taxon>Embryophyta</taxon>
        <taxon>Tracheophyta</taxon>
        <taxon>Spermatophyta</taxon>
        <taxon>Magnoliopsida</taxon>
        <taxon>eudicotyledons</taxon>
        <taxon>Gunneridae</taxon>
        <taxon>Pentapetalae</taxon>
        <taxon>rosids</taxon>
        <taxon>fabids</taxon>
        <taxon>Fagales</taxon>
        <taxon>Fagaceae</taxon>
        <taxon>Fagus</taxon>
    </lineage>
</organism>
<dbReference type="InterPro" id="IPR044730">
    <property type="entry name" value="RNase_H-like_dom_plant"/>
</dbReference>